<dbReference type="InterPro" id="IPR050246">
    <property type="entry name" value="Class_II_FBP_aldolase"/>
</dbReference>
<dbReference type="Proteomes" id="UP000003412">
    <property type="component" value="Chromosome"/>
</dbReference>
<name>A0ABN0BUH2_9LIST</name>
<evidence type="ECO:0000313" key="2">
    <source>
        <dbReference type="EMBL" id="EFR86674.1"/>
    </source>
</evidence>
<dbReference type="EMBL" id="ADXF01000971">
    <property type="protein sequence ID" value="EFR86674.1"/>
    <property type="molecule type" value="Genomic_DNA"/>
</dbReference>
<dbReference type="PANTHER" id="PTHR30304">
    <property type="entry name" value="D-TAGATOSE-1,6-BISPHOSPHATE ALDOLASE"/>
    <property type="match status" value="1"/>
</dbReference>
<dbReference type="PANTHER" id="PTHR30304:SF0">
    <property type="entry name" value="D-TAGATOSE-1,6-BISPHOSPHATE ALDOLASE SUBUNIT GATY-RELATED"/>
    <property type="match status" value="1"/>
</dbReference>
<comment type="cofactor">
    <cofactor evidence="1">
        <name>Zn(2+)</name>
        <dbReference type="ChEBI" id="CHEBI:29105"/>
    </cofactor>
</comment>
<sequence>MKEISELTGAPLVLHGGSGIPEHQVKKAIELGHSKINVNTECQIVWTAAVREKLATDDKVYDPRKVIGPGVDAIIKTVSEKIQEFGSNGKA</sequence>
<comment type="caution">
    <text evidence="2">The sequence shown here is derived from an EMBL/GenBank/DDBJ whole genome shotgun (WGS) entry which is preliminary data.</text>
</comment>
<dbReference type="InterPro" id="IPR013785">
    <property type="entry name" value="Aldolase_TIM"/>
</dbReference>
<evidence type="ECO:0000313" key="3">
    <source>
        <dbReference type="Proteomes" id="UP000003412"/>
    </source>
</evidence>
<keyword evidence="3" id="KW-1185">Reference proteome</keyword>
<dbReference type="SUPFAM" id="SSF51569">
    <property type="entry name" value="Aldolase"/>
    <property type="match status" value="1"/>
</dbReference>
<dbReference type="InterPro" id="IPR000771">
    <property type="entry name" value="FBA_II"/>
</dbReference>
<protein>
    <submittedName>
        <fullName evidence="2">6-phospho-5-dehydro-2-deoxy-D-gluconate aldolase</fullName>
    </submittedName>
</protein>
<dbReference type="Pfam" id="PF01116">
    <property type="entry name" value="F_bP_aldolase"/>
    <property type="match status" value="1"/>
</dbReference>
<evidence type="ECO:0000256" key="1">
    <source>
        <dbReference type="ARBA" id="ARBA00001947"/>
    </source>
</evidence>
<reference evidence="2 3" key="1">
    <citation type="journal article" date="2010" name="Microbiol. Resour. Announc.">
        <title>Comparative genomics of the bacterial genus Listeria: Genome evolution is characterized by limited gene acquisition and limited gene loss.</title>
        <authorList>
            <person name="den Bakker H.C."/>
            <person name="Cummings C.A."/>
            <person name="Ferreira V."/>
            <person name="Vatta P."/>
            <person name="Orsi R.H."/>
            <person name="Degoricija L."/>
            <person name="Barker M."/>
            <person name="Petrauskene O."/>
            <person name="Furtado M.R."/>
            <person name="Wiedmann M."/>
        </authorList>
    </citation>
    <scope>NUCLEOTIDE SEQUENCE [LARGE SCALE GENOMIC DNA]</scope>
    <source>
        <strain evidence="2 3">FSL S4-120</strain>
    </source>
</reference>
<accession>A0ABN0BUH2</accession>
<dbReference type="Gene3D" id="3.20.20.70">
    <property type="entry name" value="Aldolase class I"/>
    <property type="match status" value="1"/>
</dbReference>
<proteinExistence type="predicted"/>
<organism evidence="2 3">
    <name type="scientific">Listeria marthii FSL S4-120</name>
    <dbReference type="NCBI Taxonomy" id="702457"/>
    <lineage>
        <taxon>Bacteria</taxon>
        <taxon>Bacillati</taxon>
        <taxon>Bacillota</taxon>
        <taxon>Bacilli</taxon>
        <taxon>Bacillales</taxon>
        <taxon>Listeriaceae</taxon>
        <taxon>Listeria</taxon>
    </lineage>
</organism>
<gene>
    <name evidence="2" type="ORF">NT05LM_2925</name>
</gene>